<dbReference type="EMBL" id="VSSQ01000096">
    <property type="protein sequence ID" value="MPL76294.1"/>
    <property type="molecule type" value="Genomic_DNA"/>
</dbReference>
<comment type="caution">
    <text evidence="1">The sequence shown here is derived from an EMBL/GenBank/DDBJ whole genome shotgun (WGS) entry which is preliminary data.</text>
</comment>
<gene>
    <name evidence="1" type="ORF">SDC9_22139</name>
</gene>
<protein>
    <submittedName>
        <fullName evidence="1">Uncharacterized protein</fullName>
    </submittedName>
</protein>
<name>A0A644UBI2_9ZZZZ</name>
<sequence length="115" mass="13431">MVKIIWGRCVNHMPEVLSRSDFQEDCVRDHPNYGYFVGKNRRSFYKLKSALNESSLNPLIIKDADHENAFFAKVLKSEADQFVELTKQYEFKRARLSPSVLDAIKWVFGDGWLTE</sequence>
<accession>A0A644UBI2</accession>
<dbReference type="AlphaFoldDB" id="A0A644UBI2"/>
<organism evidence="1">
    <name type="scientific">bioreactor metagenome</name>
    <dbReference type="NCBI Taxonomy" id="1076179"/>
    <lineage>
        <taxon>unclassified sequences</taxon>
        <taxon>metagenomes</taxon>
        <taxon>ecological metagenomes</taxon>
    </lineage>
</organism>
<proteinExistence type="predicted"/>
<evidence type="ECO:0000313" key="1">
    <source>
        <dbReference type="EMBL" id="MPL76294.1"/>
    </source>
</evidence>
<reference evidence="1" key="1">
    <citation type="submission" date="2019-08" db="EMBL/GenBank/DDBJ databases">
        <authorList>
            <person name="Kucharzyk K."/>
            <person name="Murdoch R.W."/>
            <person name="Higgins S."/>
            <person name="Loffler F."/>
        </authorList>
    </citation>
    <scope>NUCLEOTIDE SEQUENCE</scope>
</reference>